<reference evidence="6" key="1">
    <citation type="submission" date="2019-07" db="EMBL/GenBank/DDBJ databases">
        <title>Annotation for the trematode Paragonimus miyazaki's.</title>
        <authorList>
            <person name="Choi Y.-J."/>
        </authorList>
    </citation>
    <scope>NUCLEOTIDE SEQUENCE</scope>
    <source>
        <strain evidence="6">Japan</strain>
    </source>
</reference>
<comment type="caution">
    <text evidence="6">The sequence shown here is derived from an EMBL/GenBank/DDBJ whole genome shotgun (WGS) entry which is preliminary data.</text>
</comment>
<sequence length="385" mass="42490">MDLPFCFLAVALLMIRDSGNSNSRMWLWVIFTTVLAVATSSLAYLPSLGQVYFGKQVEFSEDVEVSNKLANLTSISTKPYSGCESIVYARGSLYTGAVQGVVLKINETGGFVFARFGKTNCESPHECGRPLSIRLSHDAQQLIVADAYLGLYSIDLSDGSHKKLFPLDETTKVTFFNDLDILSNGTILLSESSNRYSLEEIMHIVFEEEPSGRVISIDPVTGDWKELLGNSRFPNGVQLHRDGKSVLIAESGTSRILRLPLDGGGPTVFADNLPGIPDNVRMSSRGGYWVPVINIKGTLISAMLEYVHRIPILRRALLQVISIPFLRGIQNSKSTMILRLNEDGKIVEVLRDPTGRALNVAEVCEQDNVLFTGTYYLPHIGRLEL</sequence>
<proteinExistence type="inferred from homology"/>
<evidence type="ECO:0000259" key="5">
    <source>
        <dbReference type="Pfam" id="PF03088"/>
    </source>
</evidence>
<dbReference type="Pfam" id="PF20067">
    <property type="entry name" value="SSL_N"/>
    <property type="match status" value="1"/>
</dbReference>
<dbReference type="OrthoDB" id="5307922at2759"/>
<gene>
    <name evidence="6" type="ORF">EG68_06908</name>
</gene>
<accession>A0A8S9YKL9</accession>
<evidence type="ECO:0000256" key="2">
    <source>
        <dbReference type="ARBA" id="ARBA00022553"/>
    </source>
</evidence>
<dbReference type="Gene3D" id="2.120.10.30">
    <property type="entry name" value="TolB, C-terminal domain"/>
    <property type="match status" value="1"/>
</dbReference>
<protein>
    <recommendedName>
        <fullName evidence="5">Strictosidine synthase conserved region domain-containing protein</fullName>
    </recommendedName>
</protein>
<evidence type="ECO:0000313" key="7">
    <source>
        <dbReference type="Proteomes" id="UP000822476"/>
    </source>
</evidence>
<dbReference type="EMBL" id="JTDE01004026">
    <property type="protein sequence ID" value="KAF7255385.1"/>
    <property type="molecule type" value="Genomic_DNA"/>
</dbReference>
<evidence type="ECO:0000256" key="3">
    <source>
        <dbReference type="ARBA" id="ARBA00023180"/>
    </source>
</evidence>
<dbReference type="AlphaFoldDB" id="A0A8S9YKL9"/>
<organism evidence="6 7">
    <name type="scientific">Paragonimus skrjabini miyazakii</name>
    <dbReference type="NCBI Taxonomy" id="59628"/>
    <lineage>
        <taxon>Eukaryota</taxon>
        <taxon>Metazoa</taxon>
        <taxon>Spiralia</taxon>
        <taxon>Lophotrochozoa</taxon>
        <taxon>Platyhelminthes</taxon>
        <taxon>Trematoda</taxon>
        <taxon>Digenea</taxon>
        <taxon>Plagiorchiida</taxon>
        <taxon>Troglotremata</taxon>
        <taxon>Troglotrematidae</taxon>
        <taxon>Paragonimus</taxon>
    </lineage>
</organism>
<dbReference type="PANTHER" id="PTHR10426">
    <property type="entry name" value="STRICTOSIDINE SYNTHASE-RELATED"/>
    <property type="match status" value="1"/>
</dbReference>
<keyword evidence="7" id="KW-1185">Reference proteome</keyword>
<evidence type="ECO:0000313" key="6">
    <source>
        <dbReference type="EMBL" id="KAF7255385.1"/>
    </source>
</evidence>
<dbReference type="InterPro" id="IPR011042">
    <property type="entry name" value="6-blade_b-propeller_TolB-like"/>
</dbReference>
<evidence type="ECO:0000256" key="1">
    <source>
        <dbReference type="ARBA" id="ARBA00009191"/>
    </source>
</evidence>
<dbReference type="SUPFAM" id="SSF63829">
    <property type="entry name" value="Calcium-dependent phosphotriesterase"/>
    <property type="match status" value="1"/>
</dbReference>
<keyword evidence="3" id="KW-0325">Glycoprotein</keyword>
<keyword evidence="4" id="KW-0472">Membrane</keyword>
<keyword evidence="4" id="KW-1133">Transmembrane helix</keyword>
<feature type="domain" description="Strictosidine synthase conserved region" evidence="5">
    <location>
        <begin position="177"/>
        <end position="258"/>
    </location>
</feature>
<dbReference type="GO" id="GO:0012505">
    <property type="term" value="C:endomembrane system"/>
    <property type="evidence" value="ECO:0007669"/>
    <property type="project" value="TreeGrafter"/>
</dbReference>
<dbReference type="Pfam" id="PF03088">
    <property type="entry name" value="Str_synth"/>
    <property type="match status" value="1"/>
</dbReference>
<keyword evidence="4" id="KW-0812">Transmembrane</keyword>
<name>A0A8S9YKL9_9TREM</name>
<dbReference type="Proteomes" id="UP000822476">
    <property type="component" value="Unassembled WGS sequence"/>
</dbReference>
<dbReference type="PANTHER" id="PTHR10426:SF88">
    <property type="entry name" value="ADIPOCYTE PLASMA MEMBRANE-ASSOCIATED PROTEIN HEMOMUCIN-RELATED"/>
    <property type="match status" value="1"/>
</dbReference>
<keyword evidence="2" id="KW-0597">Phosphoprotein</keyword>
<evidence type="ECO:0000256" key="4">
    <source>
        <dbReference type="SAM" id="Phobius"/>
    </source>
</evidence>
<comment type="similarity">
    <text evidence="1">Belongs to the strictosidine synthase family.</text>
</comment>
<feature type="transmembrane region" description="Helical" evidence="4">
    <location>
        <begin position="27"/>
        <end position="45"/>
    </location>
</feature>
<dbReference type="GO" id="GO:0016787">
    <property type="term" value="F:hydrolase activity"/>
    <property type="evidence" value="ECO:0007669"/>
    <property type="project" value="TreeGrafter"/>
</dbReference>
<dbReference type="InterPro" id="IPR018119">
    <property type="entry name" value="Strictosidine_synth_cons-reg"/>
</dbReference>